<evidence type="ECO:0000256" key="3">
    <source>
        <dbReference type="PIRSR" id="PIRSR000390-1"/>
    </source>
</evidence>
<dbReference type="InterPro" id="IPR000653">
    <property type="entry name" value="DegT/StrS_aminotransferase"/>
</dbReference>
<dbReference type="InterPro" id="IPR015421">
    <property type="entry name" value="PyrdxlP-dep_Trfase_major"/>
</dbReference>
<organism evidence="6 7">
    <name type="scientific">Granulicella pectinivorans</name>
    <dbReference type="NCBI Taxonomy" id="474950"/>
    <lineage>
        <taxon>Bacteria</taxon>
        <taxon>Pseudomonadati</taxon>
        <taxon>Acidobacteriota</taxon>
        <taxon>Terriglobia</taxon>
        <taxon>Terriglobales</taxon>
        <taxon>Acidobacteriaceae</taxon>
        <taxon>Granulicella</taxon>
    </lineage>
</organism>
<dbReference type="CDD" id="cd00616">
    <property type="entry name" value="AHBA_syn"/>
    <property type="match status" value="1"/>
</dbReference>
<sequence length="384" mass="41800">MASAPKLVPHPEVEPSVGFMQPTLPSLDEVMEVYRDVYRGGVISNGQLVERLERALAERLRVGHCVAVSSCTSGLILLMKTLGLRGEVILPAFTSFATGEAILWNGLTPVFADCQADTWNIDPIDVTHRLTPLTAAILGVHMYGNPVEVRSLQTIAKDARVKLLFDAAHAFGSSLSGRPIGGFGDAEVFSLAPTKILVAGEGGIITTNDAALALRLRAARNCGDLGAYNPVLCGLNARMSEFHAALALNGLAMVEEKVKRHNKIAAEYQRLLAGIPGVSFQSVRHRNVSNYKDFSIHLTSSLCGWAAQDLCTELKRRGVPTKRCFQPPLHKQKIFAGLHTRFDRPLFVAEWISEGIVSLPIYPSLRNEDVHSIAGTIREVLHAR</sequence>
<accession>A0A1I6LVF1</accession>
<name>A0A1I6LVF1_9BACT</name>
<evidence type="ECO:0000256" key="5">
    <source>
        <dbReference type="RuleBase" id="RU004508"/>
    </source>
</evidence>
<dbReference type="InterPro" id="IPR015424">
    <property type="entry name" value="PyrdxlP-dep_Trfase"/>
</dbReference>
<dbReference type="RefSeq" id="WP_175528898.1">
    <property type="nucleotide sequence ID" value="NZ_FOZL01000001.1"/>
</dbReference>
<evidence type="ECO:0000256" key="4">
    <source>
        <dbReference type="PIRSR" id="PIRSR000390-2"/>
    </source>
</evidence>
<dbReference type="Gene3D" id="3.40.640.10">
    <property type="entry name" value="Type I PLP-dependent aspartate aminotransferase-like (Major domain)"/>
    <property type="match status" value="1"/>
</dbReference>
<dbReference type="PIRSF" id="PIRSF000390">
    <property type="entry name" value="PLP_StrS"/>
    <property type="match status" value="1"/>
</dbReference>
<dbReference type="Pfam" id="PF01041">
    <property type="entry name" value="DegT_DnrJ_EryC1"/>
    <property type="match status" value="1"/>
</dbReference>
<evidence type="ECO:0000313" key="7">
    <source>
        <dbReference type="Proteomes" id="UP000199024"/>
    </source>
</evidence>
<proteinExistence type="inferred from homology"/>
<comment type="similarity">
    <text evidence="2 5">Belongs to the DegT/DnrJ/EryC1 family.</text>
</comment>
<feature type="active site" description="Proton acceptor" evidence="3">
    <location>
        <position position="195"/>
    </location>
</feature>
<dbReference type="Proteomes" id="UP000199024">
    <property type="component" value="Unassembled WGS sequence"/>
</dbReference>
<dbReference type="EMBL" id="FOZL01000001">
    <property type="protein sequence ID" value="SFS07396.1"/>
    <property type="molecule type" value="Genomic_DNA"/>
</dbReference>
<keyword evidence="1 4" id="KW-0663">Pyridoxal phosphate</keyword>
<dbReference type="PANTHER" id="PTHR30244">
    <property type="entry name" value="TRANSAMINASE"/>
    <property type="match status" value="1"/>
</dbReference>
<dbReference type="GO" id="GO:0000271">
    <property type="term" value="P:polysaccharide biosynthetic process"/>
    <property type="evidence" value="ECO:0007669"/>
    <property type="project" value="TreeGrafter"/>
</dbReference>
<dbReference type="GO" id="GO:0030170">
    <property type="term" value="F:pyridoxal phosphate binding"/>
    <property type="evidence" value="ECO:0007669"/>
    <property type="project" value="TreeGrafter"/>
</dbReference>
<dbReference type="SUPFAM" id="SSF53383">
    <property type="entry name" value="PLP-dependent transferases"/>
    <property type="match status" value="1"/>
</dbReference>
<feature type="modified residue" description="N6-(pyridoxal phosphate)lysine" evidence="4">
    <location>
        <position position="195"/>
    </location>
</feature>
<reference evidence="6 7" key="1">
    <citation type="submission" date="2016-10" db="EMBL/GenBank/DDBJ databases">
        <authorList>
            <person name="de Groot N.N."/>
        </authorList>
    </citation>
    <scope>NUCLEOTIDE SEQUENCE [LARGE SCALE GENOMIC DNA]</scope>
    <source>
        <strain evidence="6 7">DSM 21001</strain>
    </source>
</reference>
<keyword evidence="7" id="KW-1185">Reference proteome</keyword>
<dbReference type="GO" id="GO:0008483">
    <property type="term" value="F:transaminase activity"/>
    <property type="evidence" value="ECO:0007669"/>
    <property type="project" value="TreeGrafter"/>
</dbReference>
<evidence type="ECO:0000256" key="1">
    <source>
        <dbReference type="ARBA" id="ARBA00022898"/>
    </source>
</evidence>
<evidence type="ECO:0000256" key="2">
    <source>
        <dbReference type="ARBA" id="ARBA00037999"/>
    </source>
</evidence>
<evidence type="ECO:0000313" key="6">
    <source>
        <dbReference type="EMBL" id="SFS07396.1"/>
    </source>
</evidence>
<dbReference type="Gene3D" id="3.90.1150.10">
    <property type="entry name" value="Aspartate Aminotransferase, domain 1"/>
    <property type="match status" value="1"/>
</dbReference>
<dbReference type="PANTHER" id="PTHR30244:SF9">
    <property type="entry name" value="PROTEIN RV3402C"/>
    <property type="match status" value="1"/>
</dbReference>
<dbReference type="STRING" id="474950.SAMN05421771_1332"/>
<gene>
    <name evidence="6" type="ORF">SAMN05421771_1332</name>
</gene>
<dbReference type="AlphaFoldDB" id="A0A1I6LVF1"/>
<protein>
    <submittedName>
        <fullName evidence="6">dTDP-4-amino-4,6-dideoxygalactose transaminase</fullName>
    </submittedName>
</protein>
<dbReference type="InterPro" id="IPR015422">
    <property type="entry name" value="PyrdxlP-dep_Trfase_small"/>
</dbReference>